<evidence type="ECO:0000313" key="7">
    <source>
        <dbReference type="EMBL" id="ELT89239.1"/>
    </source>
</evidence>
<evidence type="ECO:0000256" key="1">
    <source>
        <dbReference type="ARBA" id="ARBA00004177"/>
    </source>
</evidence>
<dbReference type="EMBL" id="KB311452">
    <property type="protein sequence ID" value="ELT89239.1"/>
    <property type="molecule type" value="Genomic_DNA"/>
</dbReference>
<evidence type="ECO:0008006" key="10">
    <source>
        <dbReference type="Google" id="ProtNLM"/>
    </source>
</evidence>
<comment type="subcellular location">
    <subcellularLocation>
        <location evidence="1">Endosome</location>
    </subcellularLocation>
</comment>
<organism evidence="7">
    <name type="scientific">Capitella teleta</name>
    <name type="common">Polychaete worm</name>
    <dbReference type="NCBI Taxonomy" id="283909"/>
    <lineage>
        <taxon>Eukaryota</taxon>
        <taxon>Metazoa</taxon>
        <taxon>Spiralia</taxon>
        <taxon>Lophotrochozoa</taxon>
        <taxon>Annelida</taxon>
        <taxon>Polychaeta</taxon>
        <taxon>Sedentaria</taxon>
        <taxon>Scolecida</taxon>
        <taxon>Capitellidae</taxon>
        <taxon>Capitella</taxon>
    </lineage>
</organism>
<dbReference type="GO" id="GO:0032456">
    <property type="term" value="P:endocytic recycling"/>
    <property type="evidence" value="ECO:0007669"/>
    <property type="project" value="InterPro"/>
</dbReference>
<reference evidence="9" key="1">
    <citation type="submission" date="2012-12" db="EMBL/GenBank/DDBJ databases">
        <authorList>
            <person name="Hellsten U."/>
            <person name="Grimwood J."/>
            <person name="Chapman J.A."/>
            <person name="Shapiro H."/>
            <person name="Aerts A."/>
            <person name="Otillar R.P."/>
            <person name="Terry A.Y."/>
            <person name="Boore J.L."/>
            <person name="Simakov O."/>
            <person name="Marletaz F."/>
            <person name="Cho S.-J."/>
            <person name="Edsinger-Gonzales E."/>
            <person name="Havlak P."/>
            <person name="Kuo D.-H."/>
            <person name="Larsson T."/>
            <person name="Lv J."/>
            <person name="Arendt D."/>
            <person name="Savage R."/>
            <person name="Osoegawa K."/>
            <person name="de Jong P."/>
            <person name="Lindberg D.R."/>
            <person name="Seaver E.C."/>
            <person name="Weisblat D.A."/>
            <person name="Putnam N.H."/>
            <person name="Grigoriev I.V."/>
            <person name="Rokhsar D.S."/>
        </authorList>
    </citation>
    <scope>NUCLEOTIDE SEQUENCE</scope>
    <source>
        <strain evidence="9">I ESC-2004</strain>
    </source>
</reference>
<keyword evidence="9" id="KW-1185">Reference proteome</keyword>
<keyword evidence="3" id="KW-0813">Transport</keyword>
<comment type="similarity">
    <text evidence="2">Belongs to the VPS35L family.</text>
</comment>
<evidence type="ECO:0000313" key="8">
    <source>
        <dbReference type="EnsemblMetazoa" id="CapteP99699"/>
    </source>
</evidence>
<dbReference type="EnsemblMetazoa" id="CapteT99699">
    <property type="protein sequence ID" value="CapteP99699"/>
    <property type="gene ID" value="CapteG99699"/>
</dbReference>
<dbReference type="EMBL" id="AMQN01014946">
    <property type="status" value="NOT_ANNOTATED_CDS"/>
    <property type="molecule type" value="Genomic_DNA"/>
</dbReference>
<reference evidence="8" key="3">
    <citation type="submission" date="2015-06" db="UniProtKB">
        <authorList>
            <consortium name="EnsemblMetazoa"/>
        </authorList>
    </citation>
    <scope>IDENTIFICATION</scope>
</reference>
<keyword evidence="5" id="KW-0653">Protein transport</keyword>
<reference evidence="7 9" key="2">
    <citation type="journal article" date="2013" name="Nature">
        <title>Insights into bilaterian evolution from three spiralian genomes.</title>
        <authorList>
            <person name="Simakov O."/>
            <person name="Marletaz F."/>
            <person name="Cho S.J."/>
            <person name="Edsinger-Gonzales E."/>
            <person name="Havlak P."/>
            <person name="Hellsten U."/>
            <person name="Kuo D.H."/>
            <person name="Larsson T."/>
            <person name="Lv J."/>
            <person name="Arendt D."/>
            <person name="Savage R."/>
            <person name="Osoegawa K."/>
            <person name="de Jong P."/>
            <person name="Grimwood J."/>
            <person name="Chapman J.A."/>
            <person name="Shapiro H."/>
            <person name="Aerts A."/>
            <person name="Otillar R.P."/>
            <person name="Terry A.Y."/>
            <person name="Boore J.L."/>
            <person name="Grigoriev I.V."/>
            <person name="Lindberg D.R."/>
            <person name="Seaver E.C."/>
            <person name="Weisblat D.A."/>
            <person name="Putnam N.H."/>
            <person name="Rokhsar D.S."/>
        </authorList>
    </citation>
    <scope>NUCLEOTIDE SEQUENCE</scope>
    <source>
        <strain evidence="7 9">I ESC-2004</strain>
    </source>
</reference>
<name>R7T6R0_CAPTE</name>
<accession>R7T6R0</accession>
<feature type="non-terminal residue" evidence="7">
    <location>
        <position position="1"/>
    </location>
</feature>
<dbReference type="GO" id="GO:0005768">
    <property type="term" value="C:endosome"/>
    <property type="evidence" value="ECO:0007669"/>
    <property type="project" value="UniProtKB-SubCell"/>
</dbReference>
<dbReference type="GO" id="GO:0015031">
    <property type="term" value="P:protein transport"/>
    <property type="evidence" value="ECO:0007669"/>
    <property type="project" value="UniProtKB-KW"/>
</dbReference>
<dbReference type="HOGENOM" id="CLU_012270_0_0_1"/>
<dbReference type="OMA" id="RVEVCKN"/>
<dbReference type="OrthoDB" id="1734063at2759"/>
<dbReference type="PANTHER" id="PTHR13673">
    <property type="entry name" value="ESOPHAGEAL CANCER ASSOCIATED PROTEIN"/>
    <property type="match status" value="1"/>
</dbReference>
<dbReference type="InterPro" id="IPR029705">
    <property type="entry name" value="VPS35L"/>
</dbReference>
<evidence type="ECO:0000256" key="3">
    <source>
        <dbReference type="ARBA" id="ARBA00022448"/>
    </source>
</evidence>
<evidence type="ECO:0000256" key="2">
    <source>
        <dbReference type="ARBA" id="ARBA00010704"/>
    </source>
</evidence>
<dbReference type="AlphaFoldDB" id="R7T6R0"/>
<dbReference type="PANTHER" id="PTHR13673:SF0">
    <property type="entry name" value="VPS35 ENDOSOMAL PROTEIN-SORTING FACTOR-LIKE"/>
    <property type="match status" value="1"/>
</dbReference>
<proteinExistence type="inferred from homology"/>
<evidence type="ECO:0000256" key="4">
    <source>
        <dbReference type="ARBA" id="ARBA00022753"/>
    </source>
</evidence>
<evidence type="ECO:0000256" key="6">
    <source>
        <dbReference type="SAM" id="MobiDB-lite"/>
    </source>
</evidence>
<evidence type="ECO:0000313" key="9">
    <source>
        <dbReference type="Proteomes" id="UP000014760"/>
    </source>
</evidence>
<gene>
    <name evidence="7" type="ORF">CAPTEDRAFT_99699</name>
</gene>
<feature type="region of interest" description="Disordered" evidence="6">
    <location>
        <begin position="84"/>
        <end position="104"/>
    </location>
</feature>
<sequence>IFFLRKSRERSYGAERRLVAAPRTETASHPLKSVTVTVIKSGTKFPLSRSSSFGSQMSEGSSGFVDPLTSAMEGADPLSMFAAEEQTKKTSRSASKPPKESAEYFDDTFEPWSSKKMAILGKYTTSEKLSIATSFLSGPDKEKGAKAQTATVSDKVKHRLEQLDDFEEGSVQEMLNLSQQDYVHRIEELNSALVLAWEQDQRVKALKIAIQCAKLLADVSVIQFYPSKFVLITDILDTFGGWLIYNLLVIHFFFSFVLRASYDFTPEQVPESAKETCRNWFFKIASIRELIPRLYVEAAILKCYNFLTQGEHSRALGRLALMSRGCGDPLVAAYVRCYLCRVGVTVTPDFKDHLMICFDDFIQSYQQVMSDNVQNTLAVQKLELGQYLQLYMPAVNWILQCSAHKASNETLTQIVERCKEQKNRALLMNAVMSVFKPEFISLRAIEFNQIIRDSGDTIFPLHVLYRSLGSCVALSEPPNEHRLPLLNDVWKVVTKLKNPNEYIMCAETWSEFIAKNFGKREVNTILGDIIKHMTPDRAYEDHYPQLISILNKVMAHCKDFSQLFALEKFLPFIDMFQKESIKVDACKMIAECYVRSQNELTNDPIIINSLFFICKTMHDSVNSLTLEDEIRAISLLICGFIRSISFGQDKEQQLSFYVESRAAFTNIDTVLIHLIQSVNKLAMDTRQIVHGNHSRKTAAFVRACAAYCFITIPSLHSLFGRLHLYLISGRVALVNQCLSQGDAFFKAAIALLAEVPKSLEIDGKHRPTDPLLSDFMSNFISTLLIVPDSPEQGVMYLLRGLLNVVYEINWDRNSDTKARVFLMVLAMLSASVQDTFIYTVDKVDSNDTLYGSDPKYLDDLKKLSSTLVTEILKHLQTLDHPDTHRRQSVLAHEFFCCVIAHADLTSESMLNLAAKLWKLSQKHGLGDNKLSVRTLNSVKRKSSTVKAPQSGAYKQLLSQMQIQSRT</sequence>
<keyword evidence="4" id="KW-0967">Endosome</keyword>
<dbReference type="Proteomes" id="UP000014760">
    <property type="component" value="Unassembled WGS sequence"/>
</dbReference>
<dbReference type="FunCoup" id="R7T6R0">
    <property type="interactions" value="2039"/>
</dbReference>
<evidence type="ECO:0000256" key="5">
    <source>
        <dbReference type="ARBA" id="ARBA00022927"/>
    </source>
</evidence>
<dbReference type="STRING" id="283909.R7T6R0"/>
<protein>
    <recommendedName>
        <fullName evidence="10">VPS35 endosomal protein-sorting factor-like</fullName>
    </recommendedName>
</protein>